<sequence length="274" mass="33043">MIMFYKSLLCVYMLILIMSLNFTTWWWLWMSFELLNWVLLLFLETNQALIFLIWQSLASIFFLYMLVLVKNWGMIQWILLIKMSVPPFHFMFYSFLLKMKMKGFMIFISIHKIIPTLFILNIFKMQWFVLLTNGLSFLSFFFSNSFKMMFFYLVSGDGAWILMLWSSHQMVYLIYFLYFSLLVYLVNDWHNQNKLLMVVMIMGFPPMIMFNLKWMILIHLNLTLSLALMMTILLNIVYFWSFWVIGLNFKLLKTISKNLTFLGVLNLLAFISTQ</sequence>
<feature type="transmembrane region" description="Helical" evidence="1">
    <location>
        <begin position="222"/>
        <end position="243"/>
    </location>
</feature>
<keyword evidence="1" id="KW-0812">Transmembrane</keyword>
<evidence type="ECO:0000313" key="2">
    <source>
        <dbReference type="EMBL" id="ABF48150.1"/>
    </source>
</evidence>
<reference evidence="2" key="1">
    <citation type="journal article" date="2005" name="J. Nematol.">
        <title>Rolling circle amplification of complete nematode mitochondrial genomes.</title>
        <authorList>
            <person name="Tang S."/>
            <person name="Hyman B."/>
        </authorList>
    </citation>
    <scope>NUCLEOTIDE SEQUENCE</scope>
</reference>
<keyword evidence="1" id="KW-0472">Membrane</keyword>
<evidence type="ECO:0000256" key="1">
    <source>
        <dbReference type="SAM" id="Phobius"/>
    </source>
</evidence>
<geneLocation type="mitochondrion" evidence="2"/>
<feature type="transmembrane region" description="Helical" evidence="1">
    <location>
        <begin position="103"/>
        <end position="123"/>
    </location>
</feature>
<feature type="transmembrane region" description="Helical" evidence="1">
    <location>
        <begin position="7"/>
        <end position="28"/>
    </location>
</feature>
<organism evidence="2">
    <name type="scientific">Thaumamermis cosgrovei</name>
    <name type="common">Pillbug parasitic nematode</name>
    <dbReference type="NCBI Taxonomy" id="382538"/>
    <lineage>
        <taxon>Eukaryota</taxon>
        <taxon>Metazoa</taxon>
        <taxon>Ecdysozoa</taxon>
        <taxon>Nematoda</taxon>
        <taxon>Enoplea</taxon>
        <taxon>Dorylaimia</taxon>
        <taxon>Mermithida</taxon>
        <taxon>Mermithoidea</taxon>
        <taxon>Mermithidae</taxon>
        <taxon>Thaumamermis</taxon>
    </lineage>
</organism>
<reference evidence="2" key="2">
    <citation type="submission" date="2006-04" db="EMBL/GenBank/DDBJ databases">
        <authorList>
            <person name="Tang S."/>
            <person name="Hyman B."/>
        </authorList>
    </citation>
    <scope>NUCLEOTIDE SEQUENCE</scope>
</reference>
<gene>
    <name evidence="2" type="primary">nad2</name>
</gene>
<feature type="transmembrane region" description="Helical" evidence="1">
    <location>
        <begin position="48"/>
        <end position="67"/>
    </location>
</feature>
<feature type="transmembrane region" description="Helical" evidence="1">
    <location>
        <begin position="135"/>
        <end position="154"/>
    </location>
</feature>
<feature type="transmembrane region" description="Helical" evidence="1">
    <location>
        <begin position="195"/>
        <end position="216"/>
    </location>
</feature>
<dbReference type="EMBL" id="DQ520857">
    <property type="protein sequence ID" value="ABF48138.1"/>
    <property type="molecule type" value="Genomic_DNA"/>
</dbReference>
<accession>Q1HBE3</accession>
<keyword evidence="1" id="KW-1133">Transmembrane helix</keyword>
<dbReference type="AlphaFoldDB" id="Q1HBE3"/>
<protein>
    <submittedName>
        <fullName evidence="2">NADH dehydrogenase subunit 2</fullName>
    </submittedName>
</protein>
<feature type="transmembrane region" description="Helical" evidence="1">
    <location>
        <begin position="79"/>
        <end position="97"/>
    </location>
</feature>
<name>Q1HBE3_THACS</name>
<keyword evidence="2" id="KW-0496">Mitochondrion</keyword>
<feature type="transmembrane region" description="Helical" evidence="1">
    <location>
        <begin position="160"/>
        <end position="183"/>
    </location>
</feature>
<proteinExistence type="predicted"/>
<dbReference type="EMBL" id="DQ520858">
    <property type="protein sequence ID" value="ABF48150.1"/>
    <property type="molecule type" value="Genomic_DNA"/>
</dbReference>